<dbReference type="EMBL" id="AQQY01000001">
    <property type="protein sequence ID" value="KCV83543.1"/>
    <property type="molecule type" value="Genomic_DNA"/>
</dbReference>
<dbReference type="eggNOG" id="ENOG502Z7WE">
    <property type="taxonomic scope" value="Bacteria"/>
</dbReference>
<organism evidence="2 3">
    <name type="scientific">Actibacterium atlanticum</name>
    <dbReference type="NCBI Taxonomy" id="1461693"/>
    <lineage>
        <taxon>Bacteria</taxon>
        <taxon>Pseudomonadati</taxon>
        <taxon>Pseudomonadota</taxon>
        <taxon>Alphaproteobacteria</taxon>
        <taxon>Rhodobacterales</taxon>
        <taxon>Roseobacteraceae</taxon>
        <taxon>Actibacterium</taxon>
    </lineage>
</organism>
<dbReference type="STRING" id="1461693.ATO10_02245"/>
<proteinExistence type="predicted"/>
<evidence type="ECO:0000256" key="1">
    <source>
        <dbReference type="SAM" id="SignalP"/>
    </source>
</evidence>
<evidence type="ECO:0008006" key="4">
    <source>
        <dbReference type="Google" id="ProtNLM"/>
    </source>
</evidence>
<feature type="chain" id="PRO_5001566857" description="Antifreeze glycopeptide polyprotein" evidence="1">
    <location>
        <begin position="20"/>
        <end position="505"/>
    </location>
</feature>
<dbReference type="Proteomes" id="UP000024836">
    <property type="component" value="Unassembled WGS sequence"/>
</dbReference>
<name>A0A058ZPN7_9RHOB</name>
<evidence type="ECO:0000313" key="3">
    <source>
        <dbReference type="Proteomes" id="UP000024836"/>
    </source>
</evidence>
<evidence type="ECO:0000313" key="2">
    <source>
        <dbReference type="EMBL" id="KCV83543.1"/>
    </source>
</evidence>
<comment type="caution">
    <text evidence="2">The sequence shown here is derived from an EMBL/GenBank/DDBJ whole genome shotgun (WGS) entry which is preliminary data.</text>
</comment>
<dbReference type="AlphaFoldDB" id="A0A058ZPN7"/>
<keyword evidence="3" id="KW-1185">Reference proteome</keyword>
<protein>
    <recommendedName>
        <fullName evidence="4">Antifreeze glycopeptide polyprotein</fullName>
    </recommendedName>
</protein>
<dbReference type="RefSeq" id="WP_035247453.1">
    <property type="nucleotide sequence ID" value="NZ_AQQY01000001.1"/>
</dbReference>
<feature type="signal peptide" evidence="1">
    <location>
        <begin position="1"/>
        <end position="19"/>
    </location>
</feature>
<keyword evidence="1" id="KW-0732">Signal</keyword>
<accession>A0A058ZPN7</accession>
<dbReference type="OrthoDB" id="7929427at2"/>
<dbReference type="PATRIC" id="fig|1461693.3.peg.465"/>
<gene>
    <name evidence="2" type="ORF">ATO10_02245</name>
</gene>
<sequence>MRSKALTLALIWAAHGALAQDGPLSAIDWLSDSVTPPVVAPAPDIPESAAPELVTVAPLDGPVLDAAGLLPPSMTGLPKTLWGSSSRADLAALIRSERADTLPAVQSLLYTLLLAELAPPQGEGADGTLLLARLDKLLALGALDQAQALLERAGPTHPELFRRWFDVSLLTGQEDRACAAMRAAPDIAPTFQARIFCLARGGDWNAAALSLETGRTLGYITAQQDAILTRFLVPELDEGATPLPIPNRPSPLVFRMFEAIGEPLPTATAPLAFAQADLRPTAGWKAQLEAAERLGRSGAIPANRLLGIYTERRPAASGGVWDRVAAVQKLDVAILSGDAAQVAMALPGAWQAMQAAELEVPFASLYGARLAQMDLPPAQKSRAFRMGLLSDTYETIARNHEPQNRMETFLRAVAQGDLGGLTPPNDLARAVLDGFSTPTLSEPMQARLNDGRLGEAILVAIDLITDGSRGDLSDVSEALAVLRHLGLEDTARRSALELLILERRG</sequence>
<reference evidence="2 3" key="1">
    <citation type="submission" date="2013-04" db="EMBL/GenBank/DDBJ databases">
        <title>Shimia sp. 22II-S11-Z10 Genome Sequencing.</title>
        <authorList>
            <person name="Lai Q."/>
            <person name="Li G."/>
            <person name="Shao Z."/>
        </authorList>
    </citation>
    <scope>NUCLEOTIDE SEQUENCE [LARGE SCALE GENOMIC DNA]</scope>
    <source>
        <strain evidence="3">22II-S11-Z10</strain>
    </source>
</reference>